<name>A0A2I1GXY3_9GLOM</name>
<proteinExistence type="predicted"/>
<evidence type="ECO:0000313" key="2">
    <source>
        <dbReference type="Proteomes" id="UP000234323"/>
    </source>
</evidence>
<reference evidence="1 2" key="1">
    <citation type="submission" date="2015-10" db="EMBL/GenBank/DDBJ databases">
        <title>Genome analyses suggest a sexual origin of heterokaryosis in a supposedly ancient asexual fungus.</title>
        <authorList>
            <person name="Ropars J."/>
            <person name="Sedzielewska K."/>
            <person name="Noel J."/>
            <person name="Charron P."/>
            <person name="Farinelli L."/>
            <person name="Marton T."/>
            <person name="Kruger M."/>
            <person name="Pelin A."/>
            <person name="Brachmann A."/>
            <person name="Corradi N."/>
        </authorList>
    </citation>
    <scope>NUCLEOTIDE SEQUENCE [LARGE SCALE GENOMIC DNA]</scope>
    <source>
        <strain evidence="1 2">A4</strain>
    </source>
</reference>
<protein>
    <recommendedName>
        <fullName evidence="3">TLDc domain-containing protein</fullName>
    </recommendedName>
</protein>
<comment type="caution">
    <text evidence="1">The sequence shown here is derived from an EMBL/GenBank/DDBJ whole genome shotgun (WGS) entry which is preliminary data.</text>
</comment>
<dbReference type="AlphaFoldDB" id="A0A2I1GXY3"/>
<dbReference type="EMBL" id="LLXI01001032">
    <property type="protein sequence ID" value="PKY51485.1"/>
    <property type="molecule type" value="Genomic_DNA"/>
</dbReference>
<sequence length="128" mass="14223">MSNPSNITSLNINICDSRISSQDNLDNSSIYSIASDQMSLSSVNLIELIYGAIVDKLISYIIKKHDGGITFDKNFDNKGATIWVAKIRGSSQLIGGYNPLDWNGNGWKITRDSFLISFTNEKIFLLLN</sequence>
<organism evidence="1 2">
    <name type="scientific">Rhizophagus irregularis</name>
    <dbReference type="NCBI Taxonomy" id="588596"/>
    <lineage>
        <taxon>Eukaryota</taxon>
        <taxon>Fungi</taxon>
        <taxon>Fungi incertae sedis</taxon>
        <taxon>Mucoromycota</taxon>
        <taxon>Glomeromycotina</taxon>
        <taxon>Glomeromycetes</taxon>
        <taxon>Glomerales</taxon>
        <taxon>Glomeraceae</taxon>
        <taxon>Rhizophagus</taxon>
    </lineage>
</organism>
<dbReference type="Proteomes" id="UP000234323">
    <property type="component" value="Unassembled WGS sequence"/>
</dbReference>
<evidence type="ECO:0000313" key="1">
    <source>
        <dbReference type="EMBL" id="PKY51485.1"/>
    </source>
</evidence>
<evidence type="ECO:0008006" key="3">
    <source>
        <dbReference type="Google" id="ProtNLM"/>
    </source>
</evidence>
<accession>A0A2I1GXY3</accession>
<gene>
    <name evidence="1" type="ORF">RhiirA4_468551</name>
</gene>
<keyword evidence="2" id="KW-1185">Reference proteome</keyword>